<evidence type="ECO:0000313" key="2">
    <source>
        <dbReference type="EMBL" id="AJI25274.1"/>
    </source>
</evidence>
<protein>
    <submittedName>
        <fullName evidence="2">Major Facilitator Superfamily protein</fullName>
    </submittedName>
</protein>
<name>A0A0B6AZB3_PRIM2</name>
<dbReference type="HOGENOM" id="CLU_056337_0_0_9"/>
<proteinExistence type="predicted"/>
<dbReference type="Gene3D" id="1.20.1250.20">
    <property type="entry name" value="MFS general substrate transporter like domains"/>
    <property type="match status" value="2"/>
</dbReference>
<evidence type="ECO:0000313" key="3">
    <source>
        <dbReference type="Proteomes" id="UP000031829"/>
    </source>
</evidence>
<dbReference type="EMBL" id="CP009920">
    <property type="protein sequence ID" value="AJI25274.1"/>
    <property type="molecule type" value="Genomic_DNA"/>
</dbReference>
<dbReference type="InterPro" id="IPR011701">
    <property type="entry name" value="MFS"/>
</dbReference>
<dbReference type="Pfam" id="PF07690">
    <property type="entry name" value="MFS_1"/>
    <property type="match status" value="1"/>
</dbReference>
<evidence type="ECO:0000256" key="1">
    <source>
        <dbReference type="ARBA" id="ARBA00004651"/>
    </source>
</evidence>
<dbReference type="GeneID" id="93644459"/>
<organism evidence="2 3">
    <name type="scientific">Priestia megaterium (strain ATCC 14581 / DSM 32 / CCUG 1817 / JCM 2506 / NBRC 15308 / NCIMB 9376 / NCTC 10342 / NRRL B-14308 / VKM B-512 / Ford 19)</name>
    <name type="common">Bacillus megaterium</name>
    <dbReference type="NCBI Taxonomy" id="1348623"/>
    <lineage>
        <taxon>Bacteria</taxon>
        <taxon>Bacillati</taxon>
        <taxon>Bacillota</taxon>
        <taxon>Bacilli</taxon>
        <taxon>Bacillales</taxon>
        <taxon>Bacillaceae</taxon>
        <taxon>Priestia</taxon>
    </lineage>
</organism>
<dbReference type="GO" id="GO:0022857">
    <property type="term" value="F:transmembrane transporter activity"/>
    <property type="evidence" value="ECO:0007669"/>
    <property type="project" value="InterPro"/>
</dbReference>
<sequence length="390" mass="43287">MISPRFVFICLFMTMTSEVLLSPFYPQYFTSAFHVDGVAMTSFFIICCRIVVIVMTPLWGMLLKKWKVKHIIVASLLMTALVKVILSEVSTFYGFLATSLVLLVFQSSLYLLYPYLVGGMKNGQKKAGAATTYVFIVHTAIIVASLFGSAIIAWEMPLKVYQYFALTDMVLAVWLVTRKASSLKKEKTPAYTQSINEPIFFYLLAIFFFHLGHNVIRPYFTLFTSGTYGMSSQGSALLYVMPSIMAIVLKLAVPTKLFNGKVILLFYSVTGASALLLCLQAYADHLSMFIISRILYGAGFYLSMVILDIYLFQKSKEGAAYYYSWLIAVQNIALLIAPLLALEISKVNLALPLAVGAAALLAASAVMPLRNKTIPILRQVKTCGSMSTEK</sequence>
<dbReference type="SUPFAM" id="SSF103473">
    <property type="entry name" value="MFS general substrate transporter"/>
    <property type="match status" value="1"/>
</dbReference>
<reference evidence="2 3" key="1">
    <citation type="journal article" date="2015" name="Genome Announc.">
        <title>Complete genome sequences for 35 biothreat assay-relevant bacillus species.</title>
        <authorList>
            <person name="Johnson S.L."/>
            <person name="Daligault H.E."/>
            <person name="Davenport K.W."/>
            <person name="Jaissle J."/>
            <person name="Frey K.G."/>
            <person name="Ladner J.T."/>
            <person name="Broomall S.M."/>
            <person name="Bishop-Lilly K.A."/>
            <person name="Bruce D.C."/>
            <person name="Gibbons H.S."/>
            <person name="Coyne S.R."/>
            <person name="Lo C.C."/>
            <person name="Meincke L."/>
            <person name="Munk A.C."/>
            <person name="Koroleva G.I."/>
            <person name="Rosenzweig C.N."/>
            <person name="Palacios G.F."/>
            <person name="Redden C.L."/>
            <person name="Minogue T.D."/>
            <person name="Chain P.S."/>
        </authorList>
    </citation>
    <scope>NUCLEOTIDE SEQUENCE [LARGE SCALE GENOMIC DNA]</scope>
    <source>
        <strain evidence="3">ATCC 14581 / DSM 32 / JCM 2506 / NBRC 15308 / NCIMB 9376 / NCTC 10342 / NRRL B-14308 / VKM B-512</strain>
    </source>
</reference>
<dbReference type="Proteomes" id="UP000031829">
    <property type="component" value="Chromosome"/>
</dbReference>
<dbReference type="AlphaFoldDB" id="A0A0B6AZB3"/>
<dbReference type="KEGG" id="bmeg:BG04_982"/>
<comment type="subcellular location">
    <subcellularLocation>
        <location evidence="1">Cell membrane</location>
        <topology evidence="1">Multi-pass membrane protein</topology>
    </subcellularLocation>
</comment>
<dbReference type="GO" id="GO:0005886">
    <property type="term" value="C:plasma membrane"/>
    <property type="evidence" value="ECO:0007669"/>
    <property type="project" value="UniProtKB-SubCell"/>
</dbReference>
<dbReference type="RefSeq" id="WP_034649334.1">
    <property type="nucleotide sequence ID" value="NZ_BCVB01000001.1"/>
</dbReference>
<gene>
    <name evidence="2" type="ORF">BG04_982</name>
</gene>
<accession>A0A0B6AZB3</accession>
<dbReference type="InterPro" id="IPR036259">
    <property type="entry name" value="MFS_trans_sf"/>
</dbReference>